<sequence length="160" mass="17250">MSSRAQRRPGELAFAVALLALSLWLFAEAYKISGFSGLSTPGIFPMLATGLMVVCSLVILLKALAMTPAGGGLRRFLADITPLRQTVMVVLVGLYILAMPYLGFLAASGLFLFVSIQFLWRRSFWLTALVSLAGLAAIHVVFSLVFQVVLPKGTLLQGLF</sequence>
<gene>
    <name evidence="3" type="ORF">SAMN05421512_105102</name>
</gene>
<keyword evidence="1" id="KW-1133">Transmembrane helix</keyword>
<dbReference type="PROSITE" id="PS50850">
    <property type="entry name" value="MFS"/>
    <property type="match status" value="1"/>
</dbReference>
<dbReference type="InterPro" id="IPR009936">
    <property type="entry name" value="DUF1468"/>
</dbReference>
<accession>A0A285SFD7</accession>
<feature type="domain" description="Major facilitator superfamily (MFS) profile" evidence="2">
    <location>
        <begin position="1"/>
        <end position="160"/>
    </location>
</feature>
<keyword evidence="4" id="KW-1185">Reference proteome</keyword>
<evidence type="ECO:0000313" key="3">
    <source>
        <dbReference type="EMBL" id="SOC06471.1"/>
    </source>
</evidence>
<keyword evidence="1" id="KW-0472">Membrane</keyword>
<dbReference type="AlphaFoldDB" id="A0A285SFD7"/>
<evidence type="ECO:0000259" key="2">
    <source>
        <dbReference type="PROSITE" id="PS50850"/>
    </source>
</evidence>
<dbReference type="GO" id="GO:0022857">
    <property type="term" value="F:transmembrane transporter activity"/>
    <property type="evidence" value="ECO:0007669"/>
    <property type="project" value="InterPro"/>
</dbReference>
<evidence type="ECO:0000256" key="1">
    <source>
        <dbReference type="SAM" id="Phobius"/>
    </source>
</evidence>
<organism evidence="3 4">
    <name type="scientific">Stappia indica</name>
    <dbReference type="NCBI Taxonomy" id="538381"/>
    <lineage>
        <taxon>Bacteria</taxon>
        <taxon>Pseudomonadati</taxon>
        <taxon>Pseudomonadota</taxon>
        <taxon>Alphaproteobacteria</taxon>
        <taxon>Hyphomicrobiales</taxon>
        <taxon>Stappiaceae</taxon>
        <taxon>Stappia</taxon>
    </lineage>
</organism>
<feature type="transmembrane region" description="Helical" evidence="1">
    <location>
        <begin position="86"/>
        <end position="119"/>
    </location>
</feature>
<feature type="transmembrane region" description="Helical" evidence="1">
    <location>
        <begin position="43"/>
        <end position="65"/>
    </location>
</feature>
<dbReference type="InterPro" id="IPR020846">
    <property type="entry name" value="MFS_dom"/>
</dbReference>
<protein>
    <submittedName>
        <fullName evidence="3">Putative tricarboxylic transport membrane protein</fullName>
    </submittedName>
</protein>
<dbReference type="Proteomes" id="UP000219331">
    <property type="component" value="Unassembled WGS sequence"/>
</dbReference>
<dbReference type="STRING" id="538381.GCA_001696535_02188"/>
<proteinExistence type="predicted"/>
<dbReference type="RefSeq" id="WP_176522054.1">
    <property type="nucleotide sequence ID" value="NZ_OBML01000005.1"/>
</dbReference>
<reference evidence="3 4" key="1">
    <citation type="submission" date="2017-08" db="EMBL/GenBank/DDBJ databases">
        <authorList>
            <person name="de Groot N.N."/>
        </authorList>
    </citation>
    <scope>NUCLEOTIDE SEQUENCE [LARGE SCALE GENOMIC DNA]</scope>
    <source>
        <strain evidence="3 4">USBA 352</strain>
    </source>
</reference>
<feature type="transmembrane region" description="Helical" evidence="1">
    <location>
        <begin position="125"/>
        <end position="150"/>
    </location>
</feature>
<name>A0A285SFD7_9HYPH</name>
<dbReference type="Pfam" id="PF07331">
    <property type="entry name" value="TctB"/>
    <property type="match status" value="1"/>
</dbReference>
<dbReference type="EMBL" id="OBML01000005">
    <property type="protein sequence ID" value="SOC06471.1"/>
    <property type="molecule type" value="Genomic_DNA"/>
</dbReference>
<evidence type="ECO:0000313" key="4">
    <source>
        <dbReference type="Proteomes" id="UP000219331"/>
    </source>
</evidence>
<keyword evidence="1" id="KW-0812">Transmembrane</keyword>